<dbReference type="SUPFAM" id="SSF48371">
    <property type="entry name" value="ARM repeat"/>
    <property type="match status" value="2"/>
</dbReference>
<feature type="region of interest" description="Disordered" evidence="1">
    <location>
        <begin position="590"/>
        <end position="615"/>
    </location>
</feature>
<evidence type="ECO:0008006" key="4">
    <source>
        <dbReference type="Google" id="ProtNLM"/>
    </source>
</evidence>
<sequence length="708" mass="73830">MEQASSLADLVRMRLDGDVAGLCRATRSEVLDVRLSATTFLGGSTDSPEAVETLLACLRRGPRRQAAEALGRLREHRAVPGLLRMLAASRAAHEQLEKPAVDALVAIGGPQVVRGLVELCGQLATGRGYWTVRVLDALAALRAPEAVTPLLAALWAYLPGRAEHVVRTLGAIGDPRATSALLVLAHTPAPDGHLRRDAVTALHALPDIDWPTAHPWPSAETLLHAPQRDPDPETARLATALLSRTEDGRAHLWEVLRTASHSPDHPDASPHAVAAVCAHVAERPGLFVVPDPGEHHALLRHHLRESPVPTVRRAAARALAAYARAEASEALLEALSDAHISDAVADVIARLPKPPLRELQELLADTHRTVAQRRGATRALGAAGHTAVAPVLLTLLTDDAAPTALRTAVADALGVLRPPEATTPLAALAEDADEPGTLRAHAVRALGLIGAPHTLPVVLACARSPHEAVRARAVAALGAFPVAEAARALGEIVTYSTGPHDTAPSSTPAEPHDTAPGTTPAESHDTAPELARTALHALRRVGAPTLPVLIALADGVDDLGEDLADRLVAALAAHPGAEATAALARLAAAPPPPWDAGRVKPGAGRLSTSRPAREAASLALTERGTPDCLTPLTSLLGPGSWSGAQEAAVRALLDIGTGEAHEHVLAYCRRAEHFYDWHVEAVNAIAEARGSDSGRRPGGTSRAAPQAP</sequence>
<evidence type="ECO:0000313" key="2">
    <source>
        <dbReference type="EMBL" id="ARX87125.1"/>
    </source>
</evidence>
<dbReference type="InterPro" id="IPR011989">
    <property type="entry name" value="ARM-like"/>
</dbReference>
<dbReference type="GO" id="GO:0016491">
    <property type="term" value="F:oxidoreductase activity"/>
    <property type="evidence" value="ECO:0007669"/>
    <property type="project" value="TreeGrafter"/>
</dbReference>
<dbReference type="KEGG" id="salf:SMD44_06606"/>
<reference evidence="2 3" key="1">
    <citation type="submission" date="2017-05" db="EMBL/GenBank/DDBJ databases">
        <title>Streptomyces alboflavus Genome sequencing and assembly.</title>
        <authorList>
            <person name="Wang Y."/>
            <person name="Du B."/>
            <person name="Ding Y."/>
            <person name="Liu H."/>
            <person name="Hou Q."/>
            <person name="Liu K."/>
            <person name="Wang C."/>
            <person name="Yao L."/>
        </authorList>
    </citation>
    <scope>NUCLEOTIDE SEQUENCE [LARGE SCALE GENOMIC DNA]</scope>
    <source>
        <strain evidence="2 3">MDJK44</strain>
    </source>
</reference>
<accession>A0A1Z1WKZ3</accession>
<dbReference type="SMART" id="SM00567">
    <property type="entry name" value="EZ_HEAT"/>
    <property type="match status" value="10"/>
</dbReference>
<gene>
    <name evidence="2" type="ORF">SMD44_06606</name>
</gene>
<protein>
    <recommendedName>
        <fullName evidence="4">PBS lyase</fullName>
    </recommendedName>
</protein>
<dbReference type="InterPro" id="IPR016024">
    <property type="entry name" value="ARM-type_fold"/>
</dbReference>
<dbReference type="InterPro" id="IPR004155">
    <property type="entry name" value="PBS_lyase_HEAT"/>
</dbReference>
<evidence type="ECO:0000256" key="1">
    <source>
        <dbReference type="SAM" id="MobiDB-lite"/>
    </source>
</evidence>
<dbReference type="EMBL" id="CP021748">
    <property type="protein sequence ID" value="ARX87125.1"/>
    <property type="molecule type" value="Genomic_DNA"/>
</dbReference>
<dbReference type="Proteomes" id="UP000195880">
    <property type="component" value="Chromosome"/>
</dbReference>
<proteinExistence type="predicted"/>
<feature type="region of interest" description="Disordered" evidence="1">
    <location>
        <begin position="496"/>
        <end position="526"/>
    </location>
</feature>
<dbReference type="PANTHER" id="PTHR12697:SF5">
    <property type="entry name" value="DEOXYHYPUSINE HYDROXYLASE"/>
    <property type="match status" value="1"/>
</dbReference>
<dbReference type="AlphaFoldDB" id="A0A1Z1WKZ3"/>
<dbReference type="Pfam" id="PF03130">
    <property type="entry name" value="HEAT_PBS"/>
    <property type="match status" value="2"/>
</dbReference>
<organism evidence="2 3">
    <name type="scientific">Streptomyces alboflavus</name>
    <dbReference type="NCBI Taxonomy" id="67267"/>
    <lineage>
        <taxon>Bacteria</taxon>
        <taxon>Bacillati</taxon>
        <taxon>Actinomycetota</taxon>
        <taxon>Actinomycetes</taxon>
        <taxon>Kitasatosporales</taxon>
        <taxon>Streptomycetaceae</taxon>
        <taxon>Streptomyces</taxon>
    </lineage>
</organism>
<feature type="compositionally biased region" description="Polar residues" evidence="1">
    <location>
        <begin position="496"/>
        <end position="508"/>
    </location>
</feature>
<feature type="region of interest" description="Disordered" evidence="1">
    <location>
        <begin position="688"/>
        <end position="708"/>
    </location>
</feature>
<dbReference type="OrthoDB" id="4034574at2"/>
<name>A0A1Z1WKZ3_9ACTN</name>
<dbReference type="RefSeq" id="WP_087886206.1">
    <property type="nucleotide sequence ID" value="NZ_CP021748.1"/>
</dbReference>
<evidence type="ECO:0000313" key="3">
    <source>
        <dbReference type="Proteomes" id="UP000195880"/>
    </source>
</evidence>
<dbReference type="Pfam" id="PF13646">
    <property type="entry name" value="HEAT_2"/>
    <property type="match status" value="1"/>
</dbReference>
<keyword evidence="3" id="KW-1185">Reference proteome</keyword>
<dbReference type="Gene3D" id="1.25.10.10">
    <property type="entry name" value="Leucine-rich Repeat Variant"/>
    <property type="match status" value="5"/>
</dbReference>
<dbReference type="PANTHER" id="PTHR12697">
    <property type="entry name" value="PBS LYASE HEAT-LIKE PROTEIN"/>
    <property type="match status" value="1"/>
</dbReference>